<sequence>MRAFSTPPRGRRVPWQELLLAVSLLAFWNPPTTAQVTTESVPPNVVKGNDVLLRVHNLPGNILACGWFRGTTIEPSNQIISYAAHSQEIIPGATHTGRETLYYNGSLLFQNTSLEDTGDYTLQYVKINAQIERVTGQLRVFEEVGGGRVAGASLIVEGRL</sequence>
<accession>A0A673VFU8</accession>
<gene>
    <name evidence="7" type="primary">LOC115281285</name>
</gene>
<reference evidence="7 8" key="1">
    <citation type="submission" date="2019-05" db="EMBL/GenBank/DDBJ databases">
        <title>A Chromosome-scale Meerkat (S. suricatta) Genome Assembly.</title>
        <authorList>
            <person name="Dudchenko O."/>
            <person name="Lieberman Aiden E."/>
            <person name="Tung J."/>
            <person name="Barreiro L.B."/>
            <person name="Clutton-Brock T.H."/>
        </authorList>
    </citation>
    <scope>NUCLEOTIDE SEQUENCE [LARGE SCALE GENOMIC DNA]</scope>
</reference>
<dbReference type="SUPFAM" id="SSF48726">
    <property type="entry name" value="Immunoglobulin"/>
    <property type="match status" value="1"/>
</dbReference>
<dbReference type="GO" id="GO:0009986">
    <property type="term" value="C:cell surface"/>
    <property type="evidence" value="ECO:0007669"/>
    <property type="project" value="TreeGrafter"/>
</dbReference>
<evidence type="ECO:0000256" key="4">
    <source>
        <dbReference type="ARBA" id="ARBA00038222"/>
    </source>
</evidence>
<dbReference type="Pfam" id="PF07686">
    <property type="entry name" value="V-set"/>
    <property type="match status" value="1"/>
</dbReference>
<evidence type="ECO:0000256" key="2">
    <source>
        <dbReference type="ARBA" id="ARBA00023180"/>
    </source>
</evidence>
<comment type="similarity">
    <text evidence="4">Belongs to the immunoglobulin superfamily. CEA family.</text>
</comment>
<dbReference type="GO" id="GO:0005886">
    <property type="term" value="C:plasma membrane"/>
    <property type="evidence" value="ECO:0007669"/>
    <property type="project" value="TreeGrafter"/>
</dbReference>
<keyword evidence="3" id="KW-0393">Immunoglobulin domain</keyword>
<evidence type="ECO:0000256" key="5">
    <source>
        <dbReference type="SAM" id="SignalP"/>
    </source>
</evidence>
<evidence type="ECO:0000256" key="3">
    <source>
        <dbReference type="ARBA" id="ARBA00023319"/>
    </source>
</evidence>
<feature type="domain" description="Immunoglobulin V-set" evidence="6">
    <location>
        <begin position="40"/>
        <end position="140"/>
    </location>
</feature>
<dbReference type="InterPro" id="IPR050831">
    <property type="entry name" value="CEA_cell_adhesion"/>
</dbReference>
<feature type="signal peptide" evidence="5">
    <location>
        <begin position="1"/>
        <end position="34"/>
    </location>
</feature>
<keyword evidence="2" id="KW-0325">Glycoprotein</keyword>
<reference evidence="7" key="2">
    <citation type="submission" date="2025-08" db="UniProtKB">
        <authorList>
            <consortium name="Ensembl"/>
        </authorList>
    </citation>
    <scope>IDENTIFICATION</scope>
</reference>
<dbReference type="InterPro" id="IPR013106">
    <property type="entry name" value="Ig_V-set"/>
</dbReference>
<dbReference type="CDD" id="cd05774">
    <property type="entry name" value="IgV_CEACAM_D1"/>
    <property type="match status" value="1"/>
</dbReference>
<dbReference type="OMA" id="HRRDSPC"/>
<evidence type="ECO:0000313" key="8">
    <source>
        <dbReference type="Proteomes" id="UP000472268"/>
    </source>
</evidence>
<dbReference type="GO" id="GO:1990782">
    <property type="term" value="F:protein tyrosine kinase binding"/>
    <property type="evidence" value="ECO:0007669"/>
    <property type="project" value="TreeGrafter"/>
</dbReference>
<evidence type="ECO:0000259" key="6">
    <source>
        <dbReference type="Pfam" id="PF07686"/>
    </source>
</evidence>
<keyword evidence="8" id="KW-1185">Reference proteome</keyword>
<dbReference type="Gene3D" id="2.60.40.10">
    <property type="entry name" value="Immunoglobulins"/>
    <property type="match status" value="1"/>
</dbReference>
<dbReference type="Ensembl" id="ENSSSUT00005041458.1">
    <property type="protein sequence ID" value="ENSSSUP00005036413.1"/>
    <property type="gene ID" value="ENSSSUG00005023284.1"/>
</dbReference>
<evidence type="ECO:0000256" key="1">
    <source>
        <dbReference type="ARBA" id="ARBA00022729"/>
    </source>
</evidence>
<dbReference type="GO" id="GO:0007165">
    <property type="term" value="P:signal transduction"/>
    <property type="evidence" value="ECO:0007669"/>
    <property type="project" value="TreeGrafter"/>
</dbReference>
<organism evidence="7 8">
    <name type="scientific">Suricata suricatta</name>
    <name type="common">Meerkat</name>
    <dbReference type="NCBI Taxonomy" id="37032"/>
    <lineage>
        <taxon>Eukaryota</taxon>
        <taxon>Metazoa</taxon>
        <taxon>Chordata</taxon>
        <taxon>Craniata</taxon>
        <taxon>Vertebrata</taxon>
        <taxon>Euteleostomi</taxon>
        <taxon>Mammalia</taxon>
        <taxon>Eutheria</taxon>
        <taxon>Laurasiatheria</taxon>
        <taxon>Carnivora</taxon>
        <taxon>Feliformia</taxon>
        <taxon>Herpestidae</taxon>
        <taxon>Suricata</taxon>
    </lineage>
</organism>
<dbReference type="InterPro" id="IPR036179">
    <property type="entry name" value="Ig-like_dom_sf"/>
</dbReference>
<name>A0A673VFU8_SURSU</name>
<dbReference type="AlphaFoldDB" id="A0A673VFU8"/>
<feature type="chain" id="PRO_5025599101" description="Immunoglobulin V-set domain-containing protein" evidence="5">
    <location>
        <begin position="35"/>
        <end position="160"/>
    </location>
</feature>
<keyword evidence="1 5" id="KW-0732">Signal</keyword>
<reference evidence="7" key="3">
    <citation type="submission" date="2025-09" db="UniProtKB">
        <authorList>
            <consortium name="Ensembl"/>
        </authorList>
    </citation>
    <scope>IDENTIFICATION</scope>
</reference>
<dbReference type="PANTHER" id="PTHR44427">
    <property type="entry name" value="CARCINOEMBRYONIC ANTIGEN-RELATED CELL ADHESION MOLECULE 19"/>
    <property type="match status" value="1"/>
</dbReference>
<dbReference type="Proteomes" id="UP000472268">
    <property type="component" value="Chromosome 16"/>
</dbReference>
<protein>
    <recommendedName>
        <fullName evidence="6">Immunoglobulin V-set domain-containing protein</fullName>
    </recommendedName>
</protein>
<dbReference type="PANTHER" id="PTHR44427:SF1">
    <property type="entry name" value="CARCINOEMBRYONIC ANTIGEN-RELATED CELL ADHESION MOLECULE 1"/>
    <property type="match status" value="1"/>
</dbReference>
<evidence type="ECO:0000313" key="7">
    <source>
        <dbReference type="Ensembl" id="ENSSSUP00005036413.1"/>
    </source>
</evidence>
<dbReference type="GO" id="GO:0002682">
    <property type="term" value="P:regulation of immune system process"/>
    <property type="evidence" value="ECO:0007669"/>
    <property type="project" value="TreeGrafter"/>
</dbReference>
<dbReference type="InterPro" id="IPR013783">
    <property type="entry name" value="Ig-like_fold"/>
</dbReference>
<proteinExistence type="inferred from homology"/>